<proteinExistence type="predicted"/>
<gene>
    <name evidence="1" type="ORF">RS83_03384</name>
</gene>
<name>A0A0F0L593_9MICO</name>
<accession>A0A0F0L593</accession>
<organism evidence="1 2">
    <name type="scientific">Microbacterium oxydans</name>
    <dbReference type="NCBI Taxonomy" id="82380"/>
    <lineage>
        <taxon>Bacteria</taxon>
        <taxon>Bacillati</taxon>
        <taxon>Actinomycetota</taxon>
        <taxon>Actinomycetes</taxon>
        <taxon>Micrococcales</taxon>
        <taxon>Microbacteriaceae</taxon>
        <taxon>Microbacterium</taxon>
    </lineage>
</organism>
<reference evidence="1 2" key="1">
    <citation type="submission" date="2015-02" db="EMBL/GenBank/DDBJ databases">
        <title>Draft genome sequences of ten Microbacterium spp. with emphasis on heavy metal contaminated environments.</title>
        <authorList>
            <person name="Corretto E."/>
        </authorList>
    </citation>
    <scope>NUCLEOTIDE SEQUENCE [LARGE SCALE GENOMIC DNA]</scope>
    <source>
        <strain evidence="1 2">BEL4b</strain>
    </source>
</reference>
<evidence type="ECO:0000313" key="2">
    <source>
        <dbReference type="Proteomes" id="UP000033640"/>
    </source>
</evidence>
<sequence length="108" mass="12284">MALFQMVSGADADLLVGHLRRTPAHSVEWDADRNVAKIGHDVEICAYRTEIHFDGTRPALASSDGRGLLTYEPVKWVTQRERRDRLNAEMKAGTYEWVGIFEEVHEES</sequence>
<dbReference type="RefSeq" id="WP_156153241.1">
    <property type="nucleotide sequence ID" value="NZ_JYIW01000026.1"/>
</dbReference>
<dbReference type="PATRIC" id="fig|82380.11.peg.3414"/>
<dbReference type="AlphaFoldDB" id="A0A0F0L593"/>
<dbReference type="Proteomes" id="UP000033640">
    <property type="component" value="Unassembled WGS sequence"/>
</dbReference>
<evidence type="ECO:0000313" key="1">
    <source>
        <dbReference type="EMBL" id="KJL28313.1"/>
    </source>
</evidence>
<protein>
    <submittedName>
        <fullName evidence="1">Uncharacterized protein</fullName>
    </submittedName>
</protein>
<dbReference type="EMBL" id="JYIW01000026">
    <property type="protein sequence ID" value="KJL28313.1"/>
    <property type="molecule type" value="Genomic_DNA"/>
</dbReference>
<comment type="caution">
    <text evidence="1">The sequence shown here is derived from an EMBL/GenBank/DDBJ whole genome shotgun (WGS) entry which is preliminary data.</text>
</comment>